<dbReference type="AlphaFoldDB" id="A0A849A853"/>
<evidence type="ECO:0000313" key="2">
    <source>
        <dbReference type="EMBL" id="NNG35288.1"/>
    </source>
</evidence>
<protein>
    <recommendedName>
        <fullName evidence="4">Lipid droplet-associated protein</fullName>
    </recommendedName>
</protein>
<evidence type="ECO:0000256" key="1">
    <source>
        <dbReference type="SAM" id="MobiDB-lite"/>
    </source>
</evidence>
<comment type="caution">
    <text evidence="2">The sequence shown here is derived from an EMBL/GenBank/DDBJ whole genome shotgun (WGS) entry which is preliminary data.</text>
</comment>
<feature type="region of interest" description="Disordered" evidence="1">
    <location>
        <begin position="190"/>
        <end position="270"/>
    </location>
</feature>
<gene>
    <name evidence="2" type="ORF">HKD39_06090</name>
</gene>
<accession>A0A849A853</accession>
<sequence length="270" mass="26621">MSSPLPFVVRIAAGVVGVGIDAVRRLPSDLPSLGVEVAGTVTRWGFQARQQLDELAQRGDELLSAEPTVSEHPAWATFDDEPDAADPRSAGHSGAAPTPAKTAPAGDSSPAASGADAATSNPAHSDAPRGGAKHGAPESDAALLRLSPSRLGPKLAGLSSSRLTALLRQEEAGRARPAVLTLLQNRIVSRAHGSKPDPGADAQSPTDGSSASPSNTAAPTGTAAPISTPAPTSTGSPTGSASPTASASPTDSASPTSAASGTDAADPTDS</sequence>
<keyword evidence="3" id="KW-1185">Reference proteome</keyword>
<dbReference type="RefSeq" id="WP_171198898.1">
    <property type="nucleotide sequence ID" value="NZ_JABEND010000002.1"/>
</dbReference>
<feature type="compositionally biased region" description="Low complexity" evidence="1">
    <location>
        <begin position="209"/>
        <end position="270"/>
    </location>
</feature>
<evidence type="ECO:0008006" key="4">
    <source>
        <dbReference type="Google" id="ProtNLM"/>
    </source>
</evidence>
<name>A0A849A853_9ACTN</name>
<organism evidence="2 3">
    <name type="scientific">Nakamurella aerolata</name>
    <dbReference type="NCBI Taxonomy" id="1656892"/>
    <lineage>
        <taxon>Bacteria</taxon>
        <taxon>Bacillati</taxon>
        <taxon>Actinomycetota</taxon>
        <taxon>Actinomycetes</taxon>
        <taxon>Nakamurellales</taxon>
        <taxon>Nakamurellaceae</taxon>
        <taxon>Nakamurella</taxon>
    </lineage>
</organism>
<feature type="compositionally biased region" description="Low complexity" evidence="1">
    <location>
        <begin position="95"/>
        <end position="120"/>
    </location>
</feature>
<dbReference type="EMBL" id="JABEND010000002">
    <property type="protein sequence ID" value="NNG35288.1"/>
    <property type="molecule type" value="Genomic_DNA"/>
</dbReference>
<dbReference type="Proteomes" id="UP000562984">
    <property type="component" value="Unassembled WGS sequence"/>
</dbReference>
<reference evidence="2 3" key="1">
    <citation type="submission" date="2020-05" db="EMBL/GenBank/DDBJ databases">
        <title>Nakamurella sp. DB0629 isolated from air conditioner.</title>
        <authorList>
            <person name="Kim D.H."/>
            <person name="Kim D.-U."/>
        </authorList>
    </citation>
    <scope>NUCLEOTIDE SEQUENCE [LARGE SCALE GENOMIC DNA]</scope>
    <source>
        <strain evidence="2 3">DB0629</strain>
    </source>
</reference>
<feature type="region of interest" description="Disordered" evidence="1">
    <location>
        <begin position="65"/>
        <end position="138"/>
    </location>
</feature>
<evidence type="ECO:0000313" key="3">
    <source>
        <dbReference type="Proteomes" id="UP000562984"/>
    </source>
</evidence>
<proteinExistence type="predicted"/>